<evidence type="ECO:0000313" key="2">
    <source>
        <dbReference type="EMBL" id="BDZ40808.1"/>
    </source>
</evidence>
<name>A0ABN6XBE5_9CELL</name>
<gene>
    <name evidence="2" type="ORF">GCM10025865_01070</name>
</gene>
<reference evidence="3" key="1">
    <citation type="journal article" date="2019" name="Int. J. Syst. Evol. Microbiol.">
        <title>The Global Catalogue of Microorganisms (GCM) 10K type strain sequencing project: providing services to taxonomists for standard genome sequencing and annotation.</title>
        <authorList>
            <consortium name="The Broad Institute Genomics Platform"/>
            <consortium name="The Broad Institute Genome Sequencing Center for Infectious Disease"/>
            <person name="Wu L."/>
            <person name="Ma J."/>
        </authorList>
    </citation>
    <scope>NUCLEOTIDE SEQUENCE [LARGE SCALE GENOMIC DNA]</scope>
    <source>
        <strain evidence="3">NBRC 108565</strain>
    </source>
</reference>
<proteinExistence type="predicted"/>
<evidence type="ECO:0000259" key="1">
    <source>
        <dbReference type="Pfam" id="PF10544"/>
    </source>
</evidence>
<organism evidence="2 3">
    <name type="scientific">Paraoerskovia sediminicola</name>
    <dbReference type="NCBI Taxonomy" id="1138587"/>
    <lineage>
        <taxon>Bacteria</taxon>
        <taxon>Bacillati</taxon>
        <taxon>Actinomycetota</taxon>
        <taxon>Actinomycetes</taxon>
        <taxon>Micrococcales</taxon>
        <taxon>Cellulomonadaceae</taxon>
        <taxon>Paraoerskovia</taxon>
    </lineage>
</organism>
<evidence type="ECO:0000313" key="3">
    <source>
        <dbReference type="Proteomes" id="UP001321475"/>
    </source>
</evidence>
<keyword evidence="3" id="KW-1185">Reference proteome</keyword>
<dbReference type="EMBL" id="AP027729">
    <property type="protein sequence ID" value="BDZ40808.1"/>
    <property type="molecule type" value="Genomic_DNA"/>
</dbReference>
<sequence length="182" mass="20727">MRSPRCAWPDCDRNVAWWLDLPICIYHAEAAVRAVEGHAEQQQAAKVEQAETAVEKIETGVALTPEDPIPGWVYYIRIGDTVKIGYARNVAQRMRAYPPNAQLVAVEPGTKVLERKRHQHFGAHLAHGREWFTPCDELDDWIGTLRDFYGDPSGKAYVFTTPTDRPHRPEAVATKRIANRRR</sequence>
<dbReference type="Proteomes" id="UP001321475">
    <property type="component" value="Chromosome"/>
</dbReference>
<feature type="domain" description="Bacteriophage T5 Orf172 DNA-binding" evidence="1">
    <location>
        <begin position="71"/>
        <end position="143"/>
    </location>
</feature>
<dbReference type="Pfam" id="PF10544">
    <property type="entry name" value="T5orf172"/>
    <property type="match status" value="1"/>
</dbReference>
<protein>
    <recommendedName>
        <fullName evidence="1">Bacteriophage T5 Orf172 DNA-binding domain-containing protein</fullName>
    </recommendedName>
</protein>
<accession>A0ABN6XBE5</accession>
<dbReference type="InterPro" id="IPR018306">
    <property type="entry name" value="Phage_T5_Orf172_DNA-bd"/>
</dbReference>